<accession>A0A5N6MK13</accession>
<sequence>MGTVSGSGGGRRWVCMAPVERLMELECPTAETEKKQGLEKRGPNQHWSHIITLRRTLGRFWSNLDHSKALNHQSKEGIEDLIMQFIKNFEDSTFGMSG</sequence>
<name>A0A5N6MK13_9ASTR</name>
<organism evidence="1 2">
    <name type="scientific">Mikania micrantha</name>
    <name type="common">bitter vine</name>
    <dbReference type="NCBI Taxonomy" id="192012"/>
    <lineage>
        <taxon>Eukaryota</taxon>
        <taxon>Viridiplantae</taxon>
        <taxon>Streptophyta</taxon>
        <taxon>Embryophyta</taxon>
        <taxon>Tracheophyta</taxon>
        <taxon>Spermatophyta</taxon>
        <taxon>Magnoliopsida</taxon>
        <taxon>eudicotyledons</taxon>
        <taxon>Gunneridae</taxon>
        <taxon>Pentapetalae</taxon>
        <taxon>asterids</taxon>
        <taxon>campanulids</taxon>
        <taxon>Asterales</taxon>
        <taxon>Asteraceae</taxon>
        <taxon>Asteroideae</taxon>
        <taxon>Heliantheae alliance</taxon>
        <taxon>Eupatorieae</taxon>
        <taxon>Mikania</taxon>
    </lineage>
</organism>
<evidence type="ECO:0000313" key="2">
    <source>
        <dbReference type="Proteomes" id="UP000326396"/>
    </source>
</evidence>
<reference evidence="1 2" key="1">
    <citation type="submission" date="2019-05" db="EMBL/GenBank/DDBJ databases">
        <title>Mikania micrantha, genome provides insights into the molecular mechanism of rapid growth.</title>
        <authorList>
            <person name="Liu B."/>
        </authorList>
    </citation>
    <scope>NUCLEOTIDE SEQUENCE [LARGE SCALE GENOMIC DNA]</scope>
    <source>
        <strain evidence="1">NLD-2019</strain>
        <tissue evidence="1">Leaf</tissue>
    </source>
</reference>
<gene>
    <name evidence="1" type="ORF">E3N88_29639</name>
</gene>
<evidence type="ECO:0000313" key="1">
    <source>
        <dbReference type="EMBL" id="KAD3640416.1"/>
    </source>
</evidence>
<proteinExistence type="predicted"/>
<keyword evidence="2" id="KW-1185">Reference proteome</keyword>
<dbReference type="Proteomes" id="UP000326396">
    <property type="component" value="Linkage Group LG5"/>
</dbReference>
<dbReference type="EMBL" id="SZYD01000015">
    <property type="protein sequence ID" value="KAD3640416.1"/>
    <property type="molecule type" value="Genomic_DNA"/>
</dbReference>
<dbReference type="AlphaFoldDB" id="A0A5N6MK13"/>
<protein>
    <submittedName>
        <fullName evidence="1">Uncharacterized protein</fullName>
    </submittedName>
</protein>
<comment type="caution">
    <text evidence="1">The sequence shown here is derived from an EMBL/GenBank/DDBJ whole genome shotgun (WGS) entry which is preliminary data.</text>
</comment>